<dbReference type="AlphaFoldDB" id="A0A1Q9BW78"/>
<protein>
    <submittedName>
        <fullName evidence="1">Uncharacterized protein</fullName>
    </submittedName>
</protein>
<name>A0A1Q9BW78_SYMMI</name>
<proteinExistence type="predicted"/>
<evidence type="ECO:0000313" key="2">
    <source>
        <dbReference type="Proteomes" id="UP000186817"/>
    </source>
</evidence>
<dbReference type="EMBL" id="LSRX01003012">
    <property type="protein sequence ID" value="OLP74929.1"/>
    <property type="molecule type" value="Genomic_DNA"/>
</dbReference>
<gene>
    <name evidence="1" type="ORF">AK812_SmicGene45375</name>
</gene>
<accession>A0A1Q9BW78</accession>
<evidence type="ECO:0000313" key="1">
    <source>
        <dbReference type="EMBL" id="OLP74929.1"/>
    </source>
</evidence>
<sequence length="78" mass="8378">MRYSMALSTALTQELQKIDKELEKQTIVEEEAPAAAAEPAVPSAAAPAMTWKPKVAKPALVMLLGCSSRHLALVKECN</sequence>
<comment type="caution">
    <text evidence="1">The sequence shown here is derived from an EMBL/GenBank/DDBJ whole genome shotgun (WGS) entry which is preliminary data.</text>
</comment>
<keyword evidence="2" id="KW-1185">Reference proteome</keyword>
<organism evidence="1 2">
    <name type="scientific">Symbiodinium microadriaticum</name>
    <name type="common">Dinoflagellate</name>
    <name type="synonym">Zooxanthella microadriatica</name>
    <dbReference type="NCBI Taxonomy" id="2951"/>
    <lineage>
        <taxon>Eukaryota</taxon>
        <taxon>Sar</taxon>
        <taxon>Alveolata</taxon>
        <taxon>Dinophyceae</taxon>
        <taxon>Suessiales</taxon>
        <taxon>Symbiodiniaceae</taxon>
        <taxon>Symbiodinium</taxon>
    </lineage>
</organism>
<dbReference type="Proteomes" id="UP000186817">
    <property type="component" value="Unassembled WGS sequence"/>
</dbReference>
<dbReference type="OrthoDB" id="19045at2759"/>
<reference evidence="1 2" key="1">
    <citation type="submission" date="2016-02" db="EMBL/GenBank/DDBJ databases">
        <title>Genome analysis of coral dinoflagellate symbionts highlights evolutionary adaptations to a symbiotic lifestyle.</title>
        <authorList>
            <person name="Aranda M."/>
            <person name="Li Y."/>
            <person name="Liew Y.J."/>
            <person name="Baumgarten S."/>
            <person name="Simakov O."/>
            <person name="Wilson M."/>
            <person name="Piel J."/>
            <person name="Ashoor H."/>
            <person name="Bougouffa S."/>
            <person name="Bajic V.B."/>
            <person name="Ryu T."/>
            <person name="Ravasi T."/>
            <person name="Bayer T."/>
            <person name="Micklem G."/>
            <person name="Kim H."/>
            <person name="Bhak J."/>
            <person name="Lajeunesse T.C."/>
            <person name="Voolstra C.R."/>
        </authorList>
    </citation>
    <scope>NUCLEOTIDE SEQUENCE [LARGE SCALE GENOMIC DNA]</scope>
    <source>
        <strain evidence="1 2">CCMP2467</strain>
    </source>
</reference>